<dbReference type="Proteomes" id="UP000677436">
    <property type="component" value="Chromosome"/>
</dbReference>
<evidence type="ECO:0000313" key="1">
    <source>
        <dbReference type="EMBL" id="BCU82811.1"/>
    </source>
</evidence>
<gene>
    <name evidence="1" type="ORF">JIR001_25940</name>
</gene>
<organism evidence="1 2">
    <name type="scientific">Polycladomyces abyssicola</name>
    <dbReference type="NCBI Taxonomy" id="1125966"/>
    <lineage>
        <taxon>Bacteria</taxon>
        <taxon>Bacillati</taxon>
        <taxon>Bacillota</taxon>
        <taxon>Bacilli</taxon>
        <taxon>Bacillales</taxon>
        <taxon>Thermoactinomycetaceae</taxon>
        <taxon>Polycladomyces</taxon>
    </lineage>
</organism>
<reference evidence="1" key="1">
    <citation type="journal article" date="2013" name="Int. J. Syst. Evol. Microbiol.">
        <title>Polycladomyces abyssicola gen. nov., sp. nov., a thermophilic filamentous bacterium isolated from hemipelagic sediment.</title>
        <authorList>
            <person name="Tsubouchi T."/>
            <person name="Shimane Y."/>
            <person name="Mori K."/>
            <person name="Usui K."/>
            <person name="Hiraki T."/>
            <person name="Tame A."/>
            <person name="Uematsu K."/>
            <person name="Maruyama T."/>
            <person name="Hatada Y."/>
        </authorList>
    </citation>
    <scope>NUCLEOTIDE SEQUENCE</scope>
    <source>
        <strain evidence="1">JIR-001</strain>
    </source>
</reference>
<accession>A0A8D5UFX3</accession>
<reference evidence="1" key="2">
    <citation type="journal article" date="2021" name="Microbiol. Resour. Announc.">
        <title>Complete Genome Sequence of Polycladomyces abyssicola JIR-001T, Isolated from Hemipelagic Sediment in Deep Seawater.</title>
        <authorList>
            <person name="Tsubouchi T."/>
            <person name="Kaneko Y."/>
        </authorList>
    </citation>
    <scope>NUCLEOTIDE SEQUENCE</scope>
    <source>
        <strain evidence="1">JIR-001</strain>
    </source>
</reference>
<protein>
    <submittedName>
        <fullName evidence="1">DUF1963 domain-containing protein</fullName>
    </submittedName>
</protein>
<evidence type="ECO:0000313" key="2">
    <source>
        <dbReference type="Proteomes" id="UP000677436"/>
    </source>
</evidence>
<sequence>MEQGVSLEQIKLLISFNMTQDEKKKLCQYIMQLPQSELISLARQVMELEDESHIQEILALLVKIRPSSLSELQKEWIDKEQFYPGTLYRKANAEVRTLLLQRMEEASSLDSLTVNHLLLSLAWVGDEEVQRQFSLWRQNPPSWADKLCIPPEEYSYEANWKLDENGKRQDLVYEEHIYTAALAAQKNIWLEERCQCCGWKLAVLFDLDLSNPKLHFLGMQGKYLRIATCIQCTCYSTIYTEVDGDGNVRWSFYNEKPEYCYHQPDGNYEDFGVTCFDVGPKQEAWEELYFEEKSKIGGYPVWINDAYFPNCPRCQEKMPFIAQHYEEGQEGLIYVYLCSSCEVVATHYDQT</sequence>
<dbReference type="RefSeq" id="WP_212773109.1">
    <property type="nucleotide sequence ID" value="NZ_AP024601.1"/>
</dbReference>
<dbReference type="AlphaFoldDB" id="A0A8D5UFX3"/>
<dbReference type="KEGG" id="pabs:JIR001_25940"/>
<name>A0A8D5UFX3_9BACL</name>
<keyword evidence="2" id="KW-1185">Reference proteome</keyword>
<proteinExistence type="predicted"/>
<dbReference type="EMBL" id="AP024601">
    <property type="protein sequence ID" value="BCU82811.1"/>
    <property type="molecule type" value="Genomic_DNA"/>
</dbReference>